<dbReference type="Proteomes" id="UP001497480">
    <property type="component" value="Unassembled WGS sequence"/>
</dbReference>
<organism evidence="1 2">
    <name type="scientific">Lupinus luteus</name>
    <name type="common">European yellow lupine</name>
    <dbReference type="NCBI Taxonomy" id="3873"/>
    <lineage>
        <taxon>Eukaryota</taxon>
        <taxon>Viridiplantae</taxon>
        <taxon>Streptophyta</taxon>
        <taxon>Embryophyta</taxon>
        <taxon>Tracheophyta</taxon>
        <taxon>Spermatophyta</taxon>
        <taxon>Magnoliopsida</taxon>
        <taxon>eudicotyledons</taxon>
        <taxon>Gunneridae</taxon>
        <taxon>Pentapetalae</taxon>
        <taxon>rosids</taxon>
        <taxon>fabids</taxon>
        <taxon>Fabales</taxon>
        <taxon>Fabaceae</taxon>
        <taxon>Papilionoideae</taxon>
        <taxon>50 kb inversion clade</taxon>
        <taxon>genistoids sensu lato</taxon>
        <taxon>core genistoids</taxon>
        <taxon>Genisteae</taxon>
        <taxon>Lupinus</taxon>
    </lineage>
</organism>
<dbReference type="AlphaFoldDB" id="A0AAV1XUM6"/>
<comment type="caution">
    <text evidence="1">The sequence shown here is derived from an EMBL/GenBank/DDBJ whole genome shotgun (WGS) entry which is preliminary data.</text>
</comment>
<keyword evidence="2" id="KW-1185">Reference proteome</keyword>
<reference evidence="1 2" key="1">
    <citation type="submission" date="2024-03" db="EMBL/GenBank/DDBJ databases">
        <authorList>
            <person name="Martinez-Hernandez J."/>
        </authorList>
    </citation>
    <scope>NUCLEOTIDE SEQUENCE [LARGE SCALE GENOMIC DNA]</scope>
</reference>
<evidence type="ECO:0000313" key="2">
    <source>
        <dbReference type="Proteomes" id="UP001497480"/>
    </source>
</evidence>
<sequence length="91" mass="10127">MSKGGEAIGFSFKINIYSIDVTSCIEVLAIIEDYSQYIIHETSTTCFTKALKWDYDKINLEIPWIDDLAGLGFHFLIDVTTKSSSHGESGS</sequence>
<evidence type="ECO:0000313" key="1">
    <source>
        <dbReference type="EMBL" id="CAL0324732.1"/>
    </source>
</evidence>
<proteinExistence type="predicted"/>
<accession>A0AAV1XUM6</accession>
<gene>
    <name evidence="1" type="ORF">LLUT_LOCUS25792</name>
</gene>
<protein>
    <submittedName>
        <fullName evidence="1">Uncharacterized protein</fullName>
    </submittedName>
</protein>
<dbReference type="EMBL" id="CAXHTB010000018">
    <property type="protein sequence ID" value="CAL0324732.1"/>
    <property type="molecule type" value="Genomic_DNA"/>
</dbReference>
<name>A0AAV1XUM6_LUPLU</name>